<organism evidence="4 5">
    <name type="scientific">Desulfatibacillum alkenivorans DSM 16219</name>
    <dbReference type="NCBI Taxonomy" id="1121393"/>
    <lineage>
        <taxon>Bacteria</taxon>
        <taxon>Pseudomonadati</taxon>
        <taxon>Thermodesulfobacteriota</taxon>
        <taxon>Desulfobacteria</taxon>
        <taxon>Desulfobacterales</taxon>
        <taxon>Desulfatibacillaceae</taxon>
        <taxon>Desulfatibacillum</taxon>
    </lineage>
</organism>
<keyword evidence="5" id="KW-1185">Reference proteome</keyword>
<dbReference type="Proteomes" id="UP000183994">
    <property type="component" value="Unassembled WGS sequence"/>
</dbReference>
<gene>
    <name evidence="4" type="ORF">SAMN02745216_03080</name>
</gene>
<dbReference type="InterPro" id="IPR036465">
    <property type="entry name" value="vWFA_dom_sf"/>
</dbReference>
<feature type="domain" description="VWFA" evidence="3">
    <location>
        <begin position="36"/>
        <end position="214"/>
    </location>
</feature>
<dbReference type="SMART" id="SM00327">
    <property type="entry name" value="VWA"/>
    <property type="match status" value="1"/>
</dbReference>
<accession>A0A1M6QMV3</accession>
<sequence>MRMKNSLKSLILLVLLLIAVSSTGLCSANAAAPGSNLVLIFDASGSMWGQIDGEAKITIAKEVMEGIIKDLPDDINVGLTVYGHRRKGDCDDLETIIPLGPINKQAFIEKIKAINPKGKTPMLRSIRLTAESIKHLEDETTILLVSDGKETCDPEPCAFVAELKALGINFVMHVVGFDVGGETEEELKCMADAGEGEYFPASNADKLKEALTTVIEKTVEKNLKVSALLNGKPLAVQVVILNPQNGEEVKIGQSTEKRPASFGLPPGMYDVKVIDAWVQDSHPHKMFKAVEVTKNDVTEITAKFGAGRLEISPIKEGKLFSAAVEVKNSNGREFRDNSTETRTASFDLEEGAYTVTVRDAWGSDAVIDLGEVAILPGQTVKKEAVFQSGFLQVFPMKQGKLFSAAVVIKTPQGEEKSDNSTESRPAKFEQLPGKYSVKVRDAWGSDAVIDLGEIEILDGRTTKKEVSFESGILEVSPIRNGKLFYAAVELTKPDGEVVRDDSTENAPSQFEVMPGFYSVEIRDDWGDKSKRTFKVEIKADETIRKTVDFDAPQAQSMAQPQAAADQLKQSGVVPQESPAQAVDQPNTTFTGAGVPPDVKTGVQSGTQVGARIDEDMIGAHVAGEDEEDPPLAKMPYNRDEWTLGRVYPLQARRNSDTLNRRLNSCEEQAGKQNRPDLLPRIQAARSQVEALNKLLKKKASKEAIQEALYNLAEEVMDIHNALAI</sequence>
<proteinExistence type="predicted"/>
<feature type="signal peptide" evidence="2">
    <location>
        <begin position="1"/>
        <end position="30"/>
    </location>
</feature>
<evidence type="ECO:0000256" key="1">
    <source>
        <dbReference type="SAM" id="MobiDB-lite"/>
    </source>
</evidence>
<dbReference type="OrthoDB" id="9783818at2"/>
<dbReference type="Gene3D" id="3.40.50.410">
    <property type="entry name" value="von Willebrand factor, type A domain"/>
    <property type="match status" value="1"/>
</dbReference>
<dbReference type="SUPFAM" id="SSF53300">
    <property type="entry name" value="vWA-like"/>
    <property type="match status" value="1"/>
</dbReference>
<dbReference type="EMBL" id="FQZU01000020">
    <property type="protein sequence ID" value="SHK21536.1"/>
    <property type="molecule type" value="Genomic_DNA"/>
</dbReference>
<name>A0A1M6QMV3_9BACT</name>
<evidence type="ECO:0000256" key="2">
    <source>
        <dbReference type="SAM" id="SignalP"/>
    </source>
</evidence>
<dbReference type="Pfam" id="PF00092">
    <property type="entry name" value="VWA"/>
    <property type="match status" value="1"/>
</dbReference>
<feature type="chain" id="PRO_5012522716" evidence="2">
    <location>
        <begin position="31"/>
        <end position="724"/>
    </location>
</feature>
<protein>
    <submittedName>
        <fullName evidence="4">Ca-activated chloride channel family protein</fullName>
    </submittedName>
</protein>
<reference evidence="5" key="1">
    <citation type="submission" date="2016-11" db="EMBL/GenBank/DDBJ databases">
        <authorList>
            <person name="Varghese N."/>
            <person name="Submissions S."/>
        </authorList>
    </citation>
    <scope>NUCLEOTIDE SEQUENCE [LARGE SCALE GENOMIC DNA]</scope>
    <source>
        <strain evidence="5">DSM 16219</strain>
    </source>
</reference>
<dbReference type="AlphaFoldDB" id="A0A1M6QMV3"/>
<dbReference type="STRING" id="1121393.SAMN02745216_03080"/>
<keyword evidence="2" id="KW-0732">Signal</keyword>
<evidence type="ECO:0000313" key="4">
    <source>
        <dbReference type="EMBL" id="SHK21536.1"/>
    </source>
</evidence>
<feature type="region of interest" description="Disordered" evidence="1">
    <location>
        <begin position="577"/>
        <end position="601"/>
    </location>
</feature>
<dbReference type="InterPro" id="IPR002035">
    <property type="entry name" value="VWF_A"/>
</dbReference>
<dbReference type="PROSITE" id="PS50234">
    <property type="entry name" value="VWFA"/>
    <property type="match status" value="1"/>
</dbReference>
<evidence type="ECO:0000259" key="3">
    <source>
        <dbReference type="PROSITE" id="PS50234"/>
    </source>
</evidence>
<evidence type="ECO:0000313" key="5">
    <source>
        <dbReference type="Proteomes" id="UP000183994"/>
    </source>
</evidence>